<evidence type="ECO:0000256" key="1">
    <source>
        <dbReference type="SAM" id="SignalP"/>
    </source>
</evidence>
<evidence type="ECO:0000313" key="2">
    <source>
        <dbReference type="EMBL" id="GFH29551.1"/>
    </source>
</evidence>
<sequence>MAGLGQLLMQQLVVLLAAMGIMQNSPDSLAFSTRLADPHSSVNFSVPVEPVPMGAWLAARPKLRYRCWRPAPAASA</sequence>
<feature type="chain" id="PRO_5025681612" evidence="1">
    <location>
        <begin position="31"/>
        <end position="76"/>
    </location>
</feature>
<comment type="caution">
    <text evidence="2">The sequence shown here is derived from an EMBL/GenBank/DDBJ whole genome shotgun (WGS) entry which is preliminary data.</text>
</comment>
<reference evidence="2 3" key="1">
    <citation type="submission" date="2020-02" db="EMBL/GenBank/DDBJ databases">
        <title>Draft genome sequence of Haematococcus lacustris strain NIES-144.</title>
        <authorList>
            <person name="Morimoto D."/>
            <person name="Nakagawa S."/>
            <person name="Yoshida T."/>
            <person name="Sawayama S."/>
        </authorList>
    </citation>
    <scope>NUCLEOTIDE SEQUENCE [LARGE SCALE GENOMIC DNA]</scope>
    <source>
        <strain evidence="2 3">NIES-144</strain>
    </source>
</reference>
<proteinExistence type="predicted"/>
<name>A0A6A0ABA6_HAELA</name>
<feature type="signal peptide" evidence="1">
    <location>
        <begin position="1"/>
        <end position="30"/>
    </location>
</feature>
<evidence type="ECO:0000313" key="3">
    <source>
        <dbReference type="Proteomes" id="UP000485058"/>
    </source>
</evidence>
<gene>
    <name evidence="2" type="ORF">HaLaN_28233</name>
</gene>
<organism evidence="2 3">
    <name type="scientific">Haematococcus lacustris</name>
    <name type="common">Green alga</name>
    <name type="synonym">Haematococcus pluvialis</name>
    <dbReference type="NCBI Taxonomy" id="44745"/>
    <lineage>
        <taxon>Eukaryota</taxon>
        <taxon>Viridiplantae</taxon>
        <taxon>Chlorophyta</taxon>
        <taxon>core chlorophytes</taxon>
        <taxon>Chlorophyceae</taxon>
        <taxon>CS clade</taxon>
        <taxon>Chlamydomonadales</taxon>
        <taxon>Haematococcaceae</taxon>
        <taxon>Haematococcus</taxon>
    </lineage>
</organism>
<dbReference type="AlphaFoldDB" id="A0A6A0ABA6"/>
<accession>A0A6A0ABA6</accession>
<keyword evidence="3" id="KW-1185">Reference proteome</keyword>
<dbReference type="Proteomes" id="UP000485058">
    <property type="component" value="Unassembled WGS sequence"/>
</dbReference>
<keyword evidence="1" id="KW-0732">Signal</keyword>
<dbReference type="EMBL" id="BLLF01004409">
    <property type="protein sequence ID" value="GFH29551.1"/>
    <property type="molecule type" value="Genomic_DNA"/>
</dbReference>
<protein>
    <submittedName>
        <fullName evidence="2">Uncharacterized protein</fullName>
    </submittedName>
</protein>